<evidence type="ECO:0000259" key="15">
    <source>
        <dbReference type="PROSITE" id="PS51918"/>
    </source>
</evidence>
<organism evidence="16 17">
    <name type="scientific">Nitratidesulfovibrio oxamicus</name>
    <dbReference type="NCBI Taxonomy" id="32016"/>
    <lineage>
        <taxon>Bacteria</taxon>
        <taxon>Pseudomonadati</taxon>
        <taxon>Thermodesulfobacteriota</taxon>
        <taxon>Desulfovibrionia</taxon>
        <taxon>Desulfovibrionales</taxon>
        <taxon>Desulfovibrionaceae</taxon>
        <taxon>Nitratidesulfovibrio</taxon>
    </lineage>
</organism>
<proteinExistence type="inferred from homology"/>
<dbReference type="InterPro" id="IPR040072">
    <property type="entry name" value="Methyltransferase_A"/>
</dbReference>
<keyword evidence="11 14" id="KW-0408">Iron</keyword>
<dbReference type="Proteomes" id="UP001194469">
    <property type="component" value="Unassembled WGS sequence"/>
</dbReference>
<comment type="miscellaneous">
    <text evidence="14">Reaction proceeds by a ping-pong mechanism involving intermediate methylation of a conserved cysteine residue.</text>
</comment>
<dbReference type="InterPro" id="IPR007197">
    <property type="entry name" value="rSAM"/>
</dbReference>
<comment type="cofactor">
    <cofactor evidence="14">
        <name>[4Fe-4S] cluster</name>
        <dbReference type="ChEBI" id="CHEBI:49883"/>
    </cofactor>
    <text evidence="14">Binds 1 [4Fe-4S] cluster. The cluster is coordinated with 3 cysteines and an exchangeable S-adenosyl-L-methionine.</text>
</comment>
<feature type="binding site" evidence="14">
    <location>
        <begin position="223"/>
        <end position="225"/>
    </location>
    <ligand>
        <name>S-adenosyl-L-methionine</name>
        <dbReference type="ChEBI" id="CHEBI:59789"/>
    </ligand>
</feature>
<keyword evidence="12 14" id="KW-0411">Iron-sulfur</keyword>
<dbReference type="RefSeq" id="WP_196610817.1">
    <property type="nucleotide sequence ID" value="NZ_VRYY01000813.1"/>
</dbReference>
<feature type="binding site" evidence="14">
    <location>
        <position position="123"/>
    </location>
    <ligand>
        <name>[4Fe-4S] cluster</name>
        <dbReference type="ChEBI" id="CHEBI:49883"/>
        <note>4Fe-4S-S-AdoMet</note>
    </ligand>
</feature>
<dbReference type="InterPro" id="IPR058240">
    <property type="entry name" value="rSAM_sf"/>
</dbReference>
<comment type="subcellular location">
    <subcellularLocation>
        <location evidence="1 14">Cytoplasm</location>
    </subcellularLocation>
</comment>
<evidence type="ECO:0000256" key="8">
    <source>
        <dbReference type="ARBA" id="ARBA00022691"/>
    </source>
</evidence>
<dbReference type="NCBIfam" id="TIGR00048">
    <property type="entry name" value="rRNA_mod_RlmN"/>
    <property type="match status" value="1"/>
</dbReference>
<dbReference type="EC" id="2.1.1.192" evidence="14"/>
<evidence type="ECO:0000256" key="9">
    <source>
        <dbReference type="ARBA" id="ARBA00022694"/>
    </source>
</evidence>
<name>A0ABS0J9K0_9BACT</name>
<evidence type="ECO:0000256" key="7">
    <source>
        <dbReference type="ARBA" id="ARBA00022679"/>
    </source>
</evidence>
<comment type="caution">
    <text evidence="16">The sequence shown here is derived from an EMBL/GenBank/DDBJ whole genome shotgun (WGS) entry which is preliminary data.</text>
</comment>
<dbReference type="PANTHER" id="PTHR30544">
    <property type="entry name" value="23S RRNA METHYLTRANSFERASE"/>
    <property type="match status" value="1"/>
</dbReference>
<evidence type="ECO:0000256" key="6">
    <source>
        <dbReference type="ARBA" id="ARBA00022603"/>
    </source>
</evidence>
<feature type="active site" description="S-methylcysteine intermediate" evidence="14">
    <location>
        <position position="342"/>
    </location>
</feature>
<feature type="binding site" evidence="14">
    <location>
        <position position="299"/>
    </location>
    <ligand>
        <name>S-adenosyl-L-methionine</name>
        <dbReference type="ChEBI" id="CHEBI:59789"/>
    </ligand>
</feature>
<dbReference type="SFLD" id="SFLDG01062">
    <property type="entry name" value="methyltransferase_(Class_A)"/>
    <property type="match status" value="1"/>
</dbReference>
<evidence type="ECO:0000313" key="17">
    <source>
        <dbReference type="Proteomes" id="UP001194469"/>
    </source>
</evidence>
<dbReference type="SFLD" id="SFLDS00029">
    <property type="entry name" value="Radical_SAM"/>
    <property type="match status" value="1"/>
</dbReference>
<dbReference type="Pfam" id="PF21016">
    <property type="entry name" value="RlmN_N"/>
    <property type="match status" value="1"/>
</dbReference>
<keyword evidence="13 14" id="KW-1015">Disulfide bond</keyword>
<gene>
    <name evidence="14 16" type="primary">rlmN</name>
    <name evidence="16" type="ORF">FVW20_19140</name>
</gene>
<keyword evidence="3 14" id="KW-0004">4Fe-4S</keyword>
<feature type="binding site" evidence="14">
    <location>
        <position position="201"/>
    </location>
    <ligand>
        <name>S-adenosyl-L-methionine</name>
        <dbReference type="ChEBI" id="CHEBI:59789"/>
    </ligand>
</feature>
<keyword evidence="7 14" id="KW-0808">Transferase</keyword>
<feature type="binding site" evidence="14">
    <location>
        <begin position="169"/>
        <end position="170"/>
    </location>
    <ligand>
        <name>S-adenosyl-L-methionine</name>
        <dbReference type="ChEBI" id="CHEBI:59789"/>
    </ligand>
</feature>
<evidence type="ECO:0000256" key="5">
    <source>
        <dbReference type="ARBA" id="ARBA00022552"/>
    </source>
</evidence>
<dbReference type="Pfam" id="PF04055">
    <property type="entry name" value="Radical_SAM"/>
    <property type="match status" value="1"/>
</dbReference>
<keyword evidence="6 14" id="KW-0489">Methyltransferase</keyword>
<comment type="catalytic activity">
    <reaction evidence="14">
        <text>adenosine(37) in tRNA + 2 reduced [2Fe-2S]-[ferredoxin] + 2 S-adenosyl-L-methionine = 2-methyladenosine(37) in tRNA + 5'-deoxyadenosine + L-methionine + 2 oxidized [2Fe-2S]-[ferredoxin] + S-adenosyl-L-homocysteine</text>
        <dbReference type="Rhea" id="RHEA:43332"/>
        <dbReference type="Rhea" id="RHEA-COMP:10000"/>
        <dbReference type="Rhea" id="RHEA-COMP:10001"/>
        <dbReference type="Rhea" id="RHEA-COMP:10162"/>
        <dbReference type="Rhea" id="RHEA-COMP:10485"/>
        <dbReference type="ChEBI" id="CHEBI:17319"/>
        <dbReference type="ChEBI" id="CHEBI:33737"/>
        <dbReference type="ChEBI" id="CHEBI:33738"/>
        <dbReference type="ChEBI" id="CHEBI:57844"/>
        <dbReference type="ChEBI" id="CHEBI:57856"/>
        <dbReference type="ChEBI" id="CHEBI:59789"/>
        <dbReference type="ChEBI" id="CHEBI:74411"/>
        <dbReference type="ChEBI" id="CHEBI:74497"/>
        <dbReference type="EC" id="2.1.1.192"/>
    </reaction>
</comment>
<dbReference type="Gene3D" id="1.10.150.530">
    <property type="match status" value="1"/>
</dbReference>
<dbReference type="InterPro" id="IPR013785">
    <property type="entry name" value="Aldolase_TIM"/>
</dbReference>
<feature type="binding site" evidence="14">
    <location>
        <position position="120"/>
    </location>
    <ligand>
        <name>[4Fe-4S] cluster</name>
        <dbReference type="ChEBI" id="CHEBI:49883"/>
        <note>4Fe-4S-S-AdoMet</note>
    </ligand>
</feature>
<keyword evidence="5 14" id="KW-0698">rRNA processing</keyword>
<comment type="similarity">
    <text evidence="2 14">Belongs to the radical SAM superfamily. RlmN family.</text>
</comment>
<dbReference type="SUPFAM" id="SSF102114">
    <property type="entry name" value="Radical SAM enzymes"/>
    <property type="match status" value="1"/>
</dbReference>
<comment type="function">
    <text evidence="14">Specifically methylates position 2 of adenine 2503 in 23S rRNA and position 2 of adenine 37 in tRNAs.</text>
</comment>
<sequence length="367" mass="40799">MIDILNLTYDELEAWMTDALGEPRFRARQVWQWLWQKNARSFDAMTNVSKATRARLAEAARITWPEVRTVKTSSDGTVKFLLALADGALVETVLIPSESREGKVRMTQCLSCQVGCAMGCTFCSTGSMGFERNMTMAEILGQVLVAREHLGDDRPDHPIVRNLVFMGMGEPLLNLNEVMRSLRTLNDEFGLCFSPRRITVSTCGIEKGLRELGESGLAFLAVSLHAPNQELRARIMPRAARWTLDDLMAALESYPLKTRERITFEYLLLGGVNDSIDHARELVRLVSRTKAKLNLIVYNPAEGLPYEAPSQARILAFEQYLWSKNVTAIIRKSKGQDIKAACGQLKASELAESAGTAGTNDPAKDAE</sequence>
<reference evidence="16 17" key="1">
    <citation type="submission" date="2019-08" db="EMBL/GenBank/DDBJ databases">
        <authorList>
            <person name="Luo N."/>
        </authorList>
    </citation>
    <scope>NUCLEOTIDE SEQUENCE [LARGE SCALE GENOMIC DNA]</scope>
    <source>
        <strain evidence="16 17">NCIMB 9442</strain>
    </source>
</reference>
<dbReference type="EMBL" id="VRYY01000813">
    <property type="protein sequence ID" value="MBG3879051.1"/>
    <property type="molecule type" value="Genomic_DNA"/>
</dbReference>
<comment type="catalytic activity">
    <reaction evidence="14">
        <text>adenosine(2503) in 23S rRNA + 2 reduced [2Fe-2S]-[ferredoxin] + 2 S-adenosyl-L-methionine = 2-methyladenosine(2503) in 23S rRNA + 5'-deoxyadenosine + L-methionine + 2 oxidized [2Fe-2S]-[ferredoxin] + S-adenosyl-L-homocysteine</text>
        <dbReference type="Rhea" id="RHEA:42916"/>
        <dbReference type="Rhea" id="RHEA-COMP:10000"/>
        <dbReference type="Rhea" id="RHEA-COMP:10001"/>
        <dbReference type="Rhea" id="RHEA-COMP:10152"/>
        <dbReference type="Rhea" id="RHEA-COMP:10282"/>
        <dbReference type="ChEBI" id="CHEBI:17319"/>
        <dbReference type="ChEBI" id="CHEBI:33737"/>
        <dbReference type="ChEBI" id="CHEBI:33738"/>
        <dbReference type="ChEBI" id="CHEBI:57844"/>
        <dbReference type="ChEBI" id="CHEBI:57856"/>
        <dbReference type="ChEBI" id="CHEBI:59789"/>
        <dbReference type="ChEBI" id="CHEBI:74411"/>
        <dbReference type="ChEBI" id="CHEBI:74497"/>
        <dbReference type="EC" id="2.1.1.192"/>
    </reaction>
</comment>
<keyword evidence="17" id="KW-1185">Reference proteome</keyword>
<dbReference type="Gene3D" id="3.20.20.70">
    <property type="entry name" value="Aldolase class I"/>
    <property type="match status" value="1"/>
</dbReference>
<evidence type="ECO:0000313" key="16">
    <source>
        <dbReference type="EMBL" id="MBG3879051.1"/>
    </source>
</evidence>
<evidence type="ECO:0000256" key="2">
    <source>
        <dbReference type="ARBA" id="ARBA00007544"/>
    </source>
</evidence>
<evidence type="ECO:0000256" key="14">
    <source>
        <dbReference type="HAMAP-Rule" id="MF_01849"/>
    </source>
</evidence>
<feature type="domain" description="Radical SAM core" evidence="15">
    <location>
        <begin position="102"/>
        <end position="337"/>
    </location>
</feature>
<evidence type="ECO:0000256" key="11">
    <source>
        <dbReference type="ARBA" id="ARBA00023004"/>
    </source>
</evidence>
<dbReference type="HAMAP" id="MF_01849">
    <property type="entry name" value="RNA_methyltr_RlmN"/>
    <property type="match status" value="1"/>
</dbReference>
<dbReference type="InterPro" id="IPR048641">
    <property type="entry name" value="RlmN_N"/>
</dbReference>
<protein>
    <recommendedName>
        <fullName evidence="14">Probable dual-specificity RNA methyltransferase RlmN</fullName>
        <ecNumber evidence="14">2.1.1.192</ecNumber>
    </recommendedName>
    <alternativeName>
        <fullName evidence="14">23S rRNA (adenine(2503)-C(2))-methyltransferase</fullName>
    </alternativeName>
    <alternativeName>
        <fullName evidence="14">23S rRNA m2A2503 methyltransferase</fullName>
    </alternativeName>
    <alternativeName>
        <fullName evidence="14">Ribosomal RNA large subunit methyltransferase N</fullName>
    </alternativeName>
    <alternativeName>
        <fullName evidence="14">tRNA (adenine(37)-C(2))-methyltransferase</fullName>
    </alternativeName>
    <alternativeName>
        <fullName evidence="14">tRNA m2A37 methyltransferase</fullName>
    </alternativeName>
</protein>
<dbReference type="InterPro" id="IPR027492">
    <property type="entry name" value="RNA_MTrfase_RlmN"/>
</dbReference>
<keyword evidence="10 14" id="KW-0479">Metal-binding</keyword>
<evidence type="ECO:0000256" key="13">
    <source>
        <dbReference type="ARBA" id="ARBA00023157"/>
    </source>
</evidence>
<dbReference type="PIRSF" id="PIRSF006004">
    <property type="entry name" value="CHP00048"/>
    <property type="match status" value="1"/>
</dbReference>
<dbReference type="InterPro" id="IPR004383">
    <property type="entry name" value="rRNA_lsu_MTrfase_RlmN/Cfr"/>
</dbReference>
<keyword evidence="4 14" id="KW-0963">Cytoplasm</keyword>
<dbReference type="SFLD" id="SFLDF00275">
    <property type="entry name" value="adenosine_C2_methyltransferase"/>
    <property type="match status" value="1"/>
</dbReference>
<accession>A0ABS0J9K0</accession>
<feature type="active site" description="Proton acceptor" evidence="14">
    <location>
        <position position="91"/>
    </location>
</feature>
<dbReference type="CDD" id="cd01335">
    <property type="entry name" value="Radical_SAM"/>
    <property type="match status" value="1"/>
</dbReference>
<evidence type="ECO:0000256" key="10">
    <source>
        <dbReference type="ARBA" id="ARBA00022723"/>
    </source>
</evidence>
<dbReference type="PANTHER" id="PTHR30544:SF5">
    <property type="entry name" value="RADICAL SAM CORE DOMAIN-CONTAINING PROTEIN"/>
    <property type="match status" value="1"/>
</dbReference>
<evidence type="ECO:0000256" key="1">
    <source>
        <dbReference type="ARBA" id="ARBA00004496"/>
    </source>
</evidence>
<dbReference type="PROSITE" id="PS51918">
    <property type="entry name" value="RADICAL_SAM"/>
    <property type="match status" value="1"/>
</dbReference>
<evidence type="ECO:0000256" key="4">
    <source>
        <dbReference type="ARBA" id="ARBA00022490"/>
    </source>
</evidence>
<evidence type="ECO:0000256" key="3">
    <source>
        <dbReference type="ARBA" id="ARBA00022485"/>
    </source>
</evidence>
<comment type="caution">
    <text evidence="14">Lacks conserved residue(s) required for the propagation of feature annotation.</text>
</comment>
<feature type="binding site" evidence="14">
    <location>
        <position position="116"/>
    </location>
    <ligand>
        <name>[4Fe-4S] cluster</name>
        <dbReference type="ChEBI" id="CHEBI:49883"/>
        <note>4Fe-4S-S-AdoMet</note>
    </ligand>
</feature>
<keyword evidence="8 14" id="KW-0949">S-adenosyl-L-methionine</keyword>
<keyword evidence="9 14" id="KW-0819">tRNA processing</keyword>
<evidence type="ECO:0000256" key="12">
    <source>
        <dbReference type="ARBA" id="ARBA00023014"/>
    </source>
</evidence>